<dbReference type="InterPro" id="IPR055597">
    <property type="entry name" value="DUF7173"/>
</dbReference>
<dbReference type="EMBL" id="LR796785">
    <property type="protein sequence ID" value="CAB4166153.1"/>
    <property type="molecule type" value="Genomic_DNA"/>
</dbReference>
<name>A0A6J5P414_9CAUD</name>
<evidence type="ECO:0000313" key="1">
    <source>
        <dbReference type="EMBL" id="CAB4166153.1"/>
    </source>
</evidence>
<gene>
    <name evidence="1" type="ORF">UFOVP840_16</name>
</gene>
<proteinExistence type="predicted"/>
<dbReference type="Pfam" id="PF23791">
    <property type="entry name" value="DUF7173"/>
    <property type="match status" value="1"/>
</dbReference>
<protein>
    <submittedName>
        <fullName evidence="1">Uncharacterized protein</fullName>
    </submittedName>
</protein>
<sequence length="127" mass="14110">MEAQTLAEKWLAAKAAEEVAKNLRLSVEAELLKVVPAREEGTQTTELGNGMRIKTTGKMSYKGDIDLLKAITSSWPEEVRPIRAKLEVDEPLLRAIRTDRPDLWAVLSKAVSVKPAKTYIVVEATEH</sequence>
<organism evidence="1">
    <name type="scientific">uncultured Caudovirales phage</name>
    <dbReference type="NCBI Taxonomy" id="2100421"/>
    <lineage>
        <taxon>Viruses</taxon>
        <taxon>Duplodnaviria</taxon>
        <taxon>Heunggongvirae</taxon>
        <taxon>Uroviricota</taxon>
        <taxon>Caudoviricetes</taxon>
        <taxon>Peduoviridae</taxon>
        <taxon>Maltschvirus</taxon>
        <taxon>Maltschvirus maltsch</taxon>
    </lineage>
</organism>
<reference evidence="1" key="1">
    <citation type="submission" date="2020-04" db="EMBL/GenBank/DDBJ databases">
        <authorList>
            <person name="Chiriac C."/>
            <person name="Salcher M."/>
            <person name="Ghai R."/>
            <person name="Kavagutti S V."/>
        </authorList>
    </citation>
    <scope>NUCLEOTIDE SEQUENCE</scope>
</reference>
<accession>A0A6J5P414</accession>